<dbReference type="GO" id="GO:0047465">
    <property type="term" value="F:N-acylglucosamine-6-phosphate 2-epimerase activity"/>
    <property type="evidence" value="ECO:0007669"/>
    <property type="project" value="UniProtKB-EC"/>
</dbReference>
<dbReference type="InterPro" id="IPR013785">
    <property type="entry name" value="Aldolase_TIM"/>
</dbReference>
<dbReference type="Pfam" id="PF04131">
    <property type="entry name" value="NanE"/>
    <property type="match status" value="1"/>
</dbReference>
<dbReference type="NCBIfam" id="NF002231">
    <property type="entry name" value="PRK01130.1"/>
    <property type="match status" value="1"/>
</dbReference>
<accession>A0A7W6INS1</accession>
<comment type="caution">
    <text evidence="7">The sequence shown here is derived from an EMBL/GenBank/DDBJ whole genome shotgun (WGS) entry which is preliminary data.</text>
</comment>
<dbReference type="RefSeq" id="WP_183311770.1">
    <property type="nucleotide sequence ID" value="NZ_JACIEW010000006.1"/>
</dbReference>
<sequence length="221" mass="23439">MKLPRGLIVSCQARADNPLHGPQFMGAMALAARDGGAVGIRANGPADVAAVQAASLPVIGIHKVFSDDYPVYITPDFSAARAISASGARIIALDCTQRPRDGEHPSILIRRIQEELGAEVFADISTLEEGLKASDWGADYVATTLSGYTEATQPKPEEPDLALLEALAARLDVPVVAEGRYNRPELVAQAFNAGAHAVVVGTMITNPRDITRMFVNQGVPR</sequence>
<dbReference type="GO" id="GO:0019262">
    <property type="term" value="P:N-acetylneuraminate catabolic process"/>
    <property type="evidence" value="ECO:0007669"/>
    <property type="project" value="UniProtKB-UniPathway"/>
</dbReference>
<name>A0A7W6INS1_9HYPH</name>
<protein>
    <recommendedName>
        <fullName evidence="4">N-acylglucosamine-6-phosphate 2-epimerase</fullName>
        <ecNumber evidence="4">5.1.3.9</ecNumber>
    </recommendedName>
</protein>
<dbReference type="EMBL" id="JACIEW010000006">
    <property type="protein sequence ID" value="MBB4052973.1"/>
    <property type="molecule type" value="Genomic_DNA"/>
</dbReference>
<comment type="function">
    <text evidence="2">Converts N-acetylmannosamine-6-phosphate (ManNAc-6-P) to N-acetylglucosamine-6-phosphate (GlcNAc-6-P).</text>
</comment>
<evidence type="ECO:0000256" key="5">
    <source>
        <dbReference type="ARBA" id="ARBA00023235"/>
    </source>
</evidence>
<dbReference type="InterPro" id="IPR011060">
    <property type="entry name" value="RibuloseP-bd_barrel"/>
</dbReference>
<dbReference type="UniPathway" id="UPA00629">
    <property type="reaction ID" value="UER00682"/>
</dbReference>
<reference evidence="7 8" key="1">
    <citation type="submission" date="2020-08" db="EMBL/GenBank/DDBJ databases">
        <title>Genomic Encyclopedia of Type Strains, Phase IV (KMG-IV): sequencing the most valuable type-strain genomes for metagenomic binning, comparative biology and taxonomic classification.</title>
        <authorList>
            <person name="Goeker M."/>
        </authorList>
    </citation>
    <scope>NUCLEOTIDE SEQUENCE [LARGE SCALE GENOMIC DNA]</scope>
    <source>
        <strain evidence="7 8">DSM 23447</strain>
    </source>
</reference>
<evidence type="ECO:0000256" key="4">
    <source>
        <dbReference type="ARBA" id="ARBA00013180"/>
    </source>
</evidence>
<dbReference type="AlphaFoldDB" id="A0A7W6INS1"/>
<organism evidence="7 8">
    <name type="scientific">Devosia subaequoris</name>
    <dbReference type="NCBI Taxonomy" id="395930"/>
    <lineage>
        <taxon>Bacteria</taxon>
        <taxon>Pseudomonadati</taxon>
        <taxon>Pseudomonadota</taxon>
        <taxon>Alphaproteobacteria</taxon>
        <taxon>Hyphomicrobiales</taxon>
        <taxon>Devosiaceae</taxon>
        <taxon>Devosia</taxon>
    </lineage>
</organism>
<comment type="pathway">
    <text evidence="3">Amino-sugar metabolism; N-acetylneuraminate degradation; D-fructose 6-phosphate from N-acetylneuraminate: step 3/5.</text>
</comment>
<dbReference type="GO" id="GO:0006053">
    <property type="term" value="P:N-acetylmannosamine catabolic process"/>
    <property type="evidence" value="ECO:0007669"/>
    <property type="project" value="TreeGrafter"/>
</dbReference>
<dbReference type="InterPro" id="IPR007260">
    <property type="entry name" value="NanE"/>
</dbReference>
<dbReference type="PANTHER" id="PTHR36204:SF1">
    <property type="entry name" value="N-ACETYLMANNOSAMINE-6-PHOSPHATE 2-EPIMERASE-RELATED"/>
    <property type="match status" value="1"/>
</dbReference>
<keyword evidence="8" id="KW-1185">Reference proteome</keyword>
<dbReference type="EC" id="5.1.3.9" evidence="4"/>
<dbReference type="GO" id="GO:0005829">
    <property type="term" value="C:cytosol"/>
    <property type="evidence" value="ECO:0007669"/>
    <property type="project" value="TreeGrafter"/>
</dbReference>
<dbReference type="CDD" id="cd04729">
    <property type="entry name" value="NanE"/>
    <property type="match status" value="1"/>
</dbReference>
<keyword evidence="5" id="KW-0413">Isomerase</keyword>
<evidence type="ECO:0000256" key="6">
    <source>
        <dbReference type="ARBA" id="ARBA00023277"/>
    </source>
</evidence>
<evidence type="ECO:0000313" key="7">
    <source>
        <dbReference type="EMBL" id="MBB4052973.1"/>
    </source>
</evidence>
<evidence type="ECO:0000256" key="2">
    <source>
        <dbReference type="ARBA" id="ARBA00002147"/>
    </source>
</evidence>
<dbReference type="SUPFAM" id="SSF51366">
    <property type="entry name" value="Ribulose-phoshate binding barrel"/>
    <property type="match status" value="1"/>
</dbReference>
<keyword evidence="6" id="KW-0119">Carbohydrate metabolism</keyword>
<evidence type="ECO:0000313" key="8">
    <source>
        <dbReference type="Proteomes" id="UP000547011"/>
    </source>
</evidence>
<gene>
    <name evidence="7" type="ORF">GGR20_002629</name>
</gene>
<evidence type="ECO:0000256" key="3">
    <source>
        <dbReference type="ARBA" id="ARBA00005081"/>
    </source>
</evidence>
<dbReference type="PANTHER" id="PTHR36204">
    <property type="entry name" value="N-ACETYLMANNOSAMINE-6-PHOSPHATE 2-EPIMERASE-RELATED"/>
    <property type="match status" value="1"/>
</dbReference>
<dbReference type="Proteomes" id="UP000547011">
    <property type="component" value="Unassembled WGS sequence"/>
</dbReference>
<comment type="catalytic activity">
    <reaction evidence="1">
        <text>an N-acyl-D-glucosamine 6-phosphate = an N-acyl-D-mannosamine 6-phosphate</text>
        <dbReference type="Rhea" id="RHEA:23932"/>
        <dbReference type="ChEBI" id="CHEBI:57599"/>
        <dbReference type="ChEBI" id="CHEBI:57666"/>
        <dbReference type="EC" id="5.1.3.9"/>
    </reaction>
</comment>
<dbReference type="Gene3D" id="3.20.20.70">
    <property type="entry name" value="Aldolase class I"/>
    <property type="match status" value="1"/>
</dbReference>
<evidence type="ECO:0000256" key="1">
    <source>
        <dbReference type="ARBA" id="ARBA00000056"/>
    </source>
</evidence>
<proteinExistence type="predicted"/>